<dbReference type="GO" id="GO:0009166">
    <property type="term" value="P:nucleotide catabolic process"/>
    <property type="evidence" value="ECO:0007669"/>
    <property type="project" value="InterPro"/>
</dbReference>
<dbReference type="FunFam" id="3.90.780.10:FF:000002">
    <property type="entry name" value="Bifunctional 2',3'-cyclic-nucleotide 2'-phosphodiesterase/3'-nucleotidase"/>
    <property type="match status" value="1"/>
</dbReference>
<evidence type="ECO:0000256" key="2">
    <source>
        <dbReference type="ARBA" id="ARBA00022723"/>
    </source>
</evidence>
<dbReference type="GO" id="GO:0000166">
    <property type="term" value="F:nucleotide binding"/>
    <property type="evidence" value="ECO:0007669"/>
    <property type="project" value="UniProtKB-KW"/>
</dbReference>
<keyword evidence="2" id="KW-0479">Metal-binding</keyword>
<gene>
    <name evidence="8" type="primary">cpdB</name>
    <name evidence="8" type="ORF">HMPREF0476_1926</name>
</gene>
<dbReference type="Pfam" id="PF00149">
    <property type="entry name" value="Metallophos"/>
    <property type="match status" value="1"/>
</dbReference>
<dbReference type="InterPro" id="IPR004843">
    <property type="entry name" value="Calcineurin-like_PHP"/>
</dbReference>
<dbReference type="InterPro" id="IPR029052">
    <property type="entry name" value="Metallo-depent_PP-like"/>
</dbReference>
<evidence type="ECO:0000259" key="6">
    <source>
        <dbReference type="Pfam" id="PF00149"/>
    </source>
</evidence>
<dbReference type="PRINTS" id="PR01607">
    <property type="entry name" value="APYRASEFAMLY"/>
</dbReference>
<dbReference type="CDD" id="cd07410">
    <property type="entry name" value="MPP_CpdB_N"/>
    <property type="match status" value="1"/>
</dbReference>
<dbReference type="SUPFAM" id="SSF56300">
    <property type="entry name" value="Metallo-dependent phosphatases"/>
    <property type="match status" value="1"/>
</dbReference>
<dbReference type="eggNOG" id="COG0737">
    <property type="taxonomic scope" value="Bacteria"/>
</dbReference>
<dbReference type="GO" id="GO:0046872">
    <property type="term" value="F:metal ion binding"/>
    <property type="evidence" value="ECO:0007669"/>
    <property type="project" value="UniProtKB-KW"/>
</dbReference>
<dbReference type="STRING" id="504.KKKWG1_0298"/>
<organism evidence="8 9">
    <name type="scientific">Kingella kingae ATCC 23330</name>
    <dbReference type="NCBI Taxonomy" id="887327"/>
    <lineage>
        <taxon>Bacteria</taxon>
        <taxon>Pseudomonadati</taxon>
        <taxon>Pseudomonadota</taxon>
        <taxon>Betaproteobacteria</taxon>
        <taxon>Neisseriales</taxon>
        <taxon>Neisseriaceae</taxon>
        <taxon>Kingella</taxon>
    </lineage>
</organism>
<dbReference type="HOGENOM" id="CLU_005854_4_1_4"/>
<accession>F5S9P3</accession>
<dbReference type="Pfam" id="PF02872">
    <property type="entry name" value="5_nucleotid_C"/>
    <property type="match status" value="1"/>
</dbReference>
<dbReference type="InterPro" id="IPR006294">
    <property type="entry name" value="Cyc_nuc_PDE_nucleotidase"/>
</dbReference>
<dbReference type="InterPro" id="IPR006179">
    <property type="entry name" value="5_nucleotidase/apyrase"/>
</dbReference>
<feature type="chain" id="PRO_5005129652" evidence="5">
    <location>
        <begin position="35"/>
        <end position="665"/>
    </location>
</feature>
<dbReference type="Proteomes" id="UP000004207">
    <property type="component" value="Unassembled WGS sequence"/>
</dbReference>
<evidence type="ECO:0000313" key="9">
    <source>
        <dbReference type="Proteomes" id="UP000004207"/>
    </source>
</evidence>
<feature type="domain" description="5'-Nucleotidase C-terminal" evidence="7">
    <location>
        <begin position="373"/>
        <end position="567"/>
    </location>
</feature>
<evidence type="ECO:0000256" key="4">
    <source>
        <dbReference type="ARBA" id="ARBA00022741"/>
    </source>
</evidence>
<dbReference type="AlphaFoldDB" id="F5S9P3"/>
<keyword evidence="3 5" id="KW-0732">Signal</keyword>
<dbReference type="EC" id="3.1.4.16" evidence="8"/>
<comment type="caution">
    <text evidence="8">The sequence shown here is derived from an EMBL/GenBank/DDBJ whole genome shotgun (WGS) entry which is preliminary data.</text>
</comment>
<dbReference type="PANTHER" id="PTHR11575:SF6">
    <property type="entry name" value="2',3'-CYCLIC-NUCLEOTIDE 2'-PHOSPHODIESTERASE_3'-NUCLEOTIDASE"/>
    <property type="match status" value="1"/>
</dbReference>
<evidence type="ECO:0000256" key="1">
    <source>
        <dbReference type="ARBA" id="ARBA00006654"/>
    </source>
</evidence>
<dbReference type="Gene3D" id="3.60.21.10">
    <property type="match status" value="1"/>
</dbReference>
<dbReference type="NCBIfam" id="NF006938">
    <property type="entry name" value="PRK09420.1"/>
    <property type="match status" value="1"/>
</dbReference>
<protein>
    <submittedName>
        <fullName evidence="8">2',3'-cyclic-nucleotide 2'-phosphodiesterase</fullName>
        <ecNumber evidence="8">3.1.4.16</ecNumber>
    </submittedName>
</protein>
<proteinExistence type="inferred from homology"/>
<feature type="domain" description="Calcineurin-like phosphoesterase" evidence="6">
    <location>
        <begin position="39"/>
        <end position="277"/>
    </location>
</feature>
<name>F5S9P3_KINKI</name>
<evidence type="ECO:0000313" key="8">
    <source>
        <dbReference type="EMBL" id="EGK07002.1"/>
    </source>
</evidence>
<reference evidence="8 9" key="1">
    <citation type="submission" date="2011-04" db="EMBL/GenBank/DDBJ databases">
        <authorList>
            <person name="Muzny D."/>
            <person name="Qin X."/>
            <person name="Deng J."/>
            <person name="Jiang H."/>
            <person name="Liu Y."/>
            <person name="Qu J."/>
            <person name="Song X.-Z."/>
            <person name="Zhang L."/>
            <person name="Thornton R."/>
            <person name="Coyle M."/>
            <person name="Francisco L."/>
            <person name="Jackson L."/>
            <person name="Javaid M."/>
            <person name="Korchina V."/>
            <person name="Kovar C."/>
            <person name="Mata R."/>
            <person name="Mathew T."/>
            <person name="Ngo R."/>
            <person name="Nguyen L."/>
            <person name="Nguyen N."/>
            <person name="Okwuonu G."/>
            <person name="Ongeri F."/>
            <person name="Pham C."/>
            <person name="Simmons D."/>
            <person name="Wilczek-Boney K."/>
            <person name="Hale W."/>
            <person name="Jakkamsetti A."/>
            <person name="Pham P."/>
            <person name="Ruth R."/>
            <person name="San Lucas F."/>
            <person name="Warren J."/>
            <person name="Zhang J."/>
            <person name="Zhao Z."/>
            <person name="Zhou C."/>
            <person name="Zhu D."/>
            <person name="Lee S."/>
            <person name="Bess C."/>
            <person name="Blankenburg K."/>
            <person name="Forbes L."/>
            <person name="Fu Q."/>
            <person name="Gubbala S."/>
            <person name="Hirani K."/>
            <person name="Jayaseelan J.C."/>
            <person name="Lara F."/>
            <person name="Munidasa M."/>
            <person name="Palculict T."/>
            <person name="Patil S."/>
            <person name="Pu L.-L."/>
            <person name="Saada N."/>
            <person name="Tang L."/>
            <person name="Weissenberger G."/>
            <person name="Zhu Y."/>
            <person name="Hemphill L."/>
            <person name="Shang Y."/>
            <person name="Youmans B."/>
            <person name="Ayvaz T."/>
            <person name="Ross M."/>
            <person name="Santibanez J."/>
            <person name="Aqrawi P."/>
            <person name="Gross S."/>
            <person name="Joshi V."/>
            <person name="Fowler G."/>
            <person name="Nazareth L."/>
            <person name="Reid J."/>
            <person name="Worley K."/>
            <person name="Petrosino J."/>
            <person name="Highlander S."/>
            <person name="Gibbs R."/>
        </authorList>
    </citation>
    <scope>NUCLEOTIDE SEQUENCE [LARGE SCALE GENOMIC DNA]</scope>
    <source>
        <strain evidence="8 9">ATCC 23330</strain>
    </source>
</reference>
<dbReference type="GO" id="GO:0030288">
    <property type="term" value="C:outer membrane-bounded periplasmic space"/>
    <property type="evidence" value="ECO:0007669"/>
    <property type="project" value="TreeGrafter"/>
</dbReference>
<keyword evidence="5 8" id="KW-0378">Hydrolase</keyword>
<dbReference type="GO" id="GO:0008663">
    <property type="term" value="F:2',3'-cyclic-nucleotide 2'-phosphodiesterase activity"/>
    <property type="evidence" value="ECO:0007669"/>
    <property type="project" value="UniProtKB-EC"/>
</dbReference>
<dbReference type="EMBL" id="AFHS01000066">
    <property type="protein sequence ID" value="EGK07002.1"/>
    <property type="molecule type" value="Genomic_DNA"/>
</dbReference>
<evidence type="ECO:0000259" key="7">
    <source>
        <dbReference type="Pfam" id="PF02872"/>
    </source>
</evidence>
<dbReference type="InterPro" id="IPR036907">
    <property type="entry name" value="5'-Nucleotdase_C_sf"/>
</dbReference>
<dbReference type="NCBIfam" id="TIGR01390">
    <property type="entry name" value="CycNucDiestase"/>
    <property type="match status" value="1"/>
</dbReference>
<dbReference type="InterPro" id="IPR008334">
    <property type="entry name" value="5'-Nucleotdase_C"/>
</dbReference>
<feature type="signal peptide" evidence="5">
    <location>
        <begin position="1"/>
        <end position="34"/>
    </location>
</feature>
<keyword evidence="4 5" id="KW-0547">Nucleotide-binding</keyword>
<dbReference type="SUPFAM" id="SSF55816">
    <property type="entry name" value="5'-nucleotidase (syn. UDP-sugar hydrolase), C-terminal domain"/>
    <property type="match status" value="1"/>
</dbReference>
<evidence type="ECO:0000256" key="5">
    <source>
        <dbReference type="RuleBase" id="RU362119"/>
    </source>
</evidence>
<evidence type="ECO:0000256" key="3">
    <source>
        <dbReference type="ARBA" id="ARBA00022729"/>
    </source>
</evidence>
<sequence length="665" mass="73665">MIQALFLNATEFIVMKKTALTFALGALFANAAYAEQIQFRIIEISDIHTNLTDFDYYKDKADPKYGLTRTATLIHTAKAENPNSIVVDNGDLIQGAPIGDYMAAKGLRRGEKHPAYVALNYLGVTASTLGNHEFNFGLDFLHKALATSQVPVVNANIVNARTGKNQYTPYIIKTLRLKDTSGKTHSVKVGILGLVTPQIMQWDKRHLEGKVRVNDIVETAKHYVPEIKRKGADVIIVLNHSGLGDTKQAYQQGQENTTYELSKIAGVDAVAFGHAHAQFPGKDFANLPNIDIAQGTIHGVASTMPGQFGSHIGVMDLTLDNSSGKWKTVNSRAELRAIYDSNAKKPLVENDEKLVQLMKPYHDGTREFVGKPIGKATEDMFSFLTLVQDDPTMQIVSQAQTDYVRKVFQNDTKYKHLPVLSAVAPFKAGGRKNDPNAYTEVRKGELSFRNAADLYLYPNVLYAVKVSGNELREWLECSAGMFNHIDPNSSKAQALLNWDGFRTYNFDVIDGVNYEIDLTQPARYDGSCKIANAGSHRIQKLSFQGKPVSETDEFIVATNNYRATGGSFAGTGDKNIIYAAPDENRQVLANYISEYSKQHGAINPSADNNWTFAPIANPNLNVYFETANSDTAREFIRTKAVRPYTFERVDEAGFAVYRIDLSGKK</sequence>
<keyword evidence="9" id="KW-1185">Reference proteome</keyword>
<dbReference type="InterPro" id="IPR041827">
    <property type="entry name" value="CpdB_N"/>
</dbReference>
<dbReference type="PANTHER" id="PTHR11575">
    <property type="entry name" value="5'-NUCLEOTIDASE-RELATED"/>
    <property type="match status" value="1"/>
</dbReference>
<comment type="similarity">
    <text evidence="1 5">Belongs to the 5'-nucleotidase family.</text>
</comment>
<dbReference type="Gene3D" id="3.90.780.10">
    <property type="entry name" value="5'-Nucleotidase, C-terminal domain"/>
    <property type="match status" value="1"/>
</dbReference>